<comment type="caution">
    <text evidence="1">The sequence shown here is derived from an EMBL/GenBank/DDBJ whole genome shotgun (WGS) entry which is preliminary data.</text>
</comment>
<reference evidence="1 2" key="1">
    <citation type="submission" date="2021-10" db="EMBL/GenBank/DDBJ databases">
        <title>Anaerobic single-cell dispensing facilitates the cultivation of human gut bacteria.</title>
        <authorList>
            <person name="Afrizal A."/>
        </authorList>
    </citation>
    <scope>NUCLEOTIDE SEQUENCE [LARGE SCALE GENOMIC DNA]</scope>
    <source>
        <strain evidence="1 2">CLA-AA-H232</strain>
    </source>
</reference>
<dbReference type="Proteomes" id="UP001198242">
    <property type="component" value="Unassembled WGS sequence"/>
</dbReference>
<organism evidence="1 2">
    <name type="scientific">Hominilimicola fabiformis</name>
    <dbReference type="NCBI Taxonomy" id="2885356"/>
    <lineage>
        <taxon>Bacteria</taxon>
        <taxon>Bacillati</taxon>
        <taxon>Bacillota</taxon>
        <taxon>Clostridia</taxon>
        <taxon>Eubacteriales</taxon>
        <taxon>Oscillospiraceae</taxon>
        <taxon>Hominilimicola</taxon>
    </lineage>
</organism>
<evidence type="ECO:0000313" key="1">
    <source>
        <dbReference type="EMBL" id="MCC2211182.1"/>
    </source>
</evidence>
<sequence>METYNEKANVLIKNLMELLPSQPRSFDTADNPGFWTNGNEILCPTEMECEILAEFLQDVLKEVSTLTVKTGYYDPFEDVENGKQDDNTGFYYIDFE</sequence>
<proteinExistence type="predicted"/>
<protein>
    <submittedName>
        <fullName evidence="1">Uncharacterized protein</fullName>
    </submittedName>
</protein>
<dbReference type="AlphaFoldDB" id="A0AAE3DZP9"/>
<dbReference type="EMBL" id="JAJEQM010000014">
    <property type="protein sequence ID" value="MCC2211182.1"/>
    <property type="molecule type" value="Genomic_DNA"/>
</dbReference>
<accession>A0AAE3DZP9</accession>
<gene>
    <name evidence="1" type="ORF">LKE05_10330</name>
</gene>
<name>A0AAE3DZP9_9FIRM</name>
<dbReference type="RefSeq" id="WP_308456794.1">
    <property type="nucleotide sequence ID" value="NZ_JAJEQM010000014.1"/>
</dbReference>
<keyword evidence="2" id="KW-1185">Reference proteome</keyword>
<evidence type="ECO:0000313" key="2">
    <source>
        <dbReference type="Proteomes" id="UP001198242"/>
    </source>
</evidence>